<dbReference type="RefSeq" id="WP_133908549.1">
    <property type="nucleotide sequence ID" value="NZ_SOCP01000024.1"/>
</dbReference>
<evidence type="ECO:0000313" key="2">
    <source>
        <dbReference type="Proteomes" id="UP000294927"/>
    </source>
</evidence>
<keyword evidence="2" id="KW-1185">Reference proteome</keyword>
<evidence type="ECO:0000313" key="1">
    <source>
        <dbReference type="EMBL" id="TDV40109.1"/>
    </source>
</evidence>
<sequence>MTDRTDDPDLLALYTTLAEQRGVSITAVQALSVADMHVEVILLRAIAALERLAHNDTRPGKEPAAVLRQTIAHLEALSPLTLHQAVETKLEQFLDNPEPTR</sequence>
<organism evidence="1 2">
    <name type="scientific">Actinophytocola oryzae</name>
    <dbReference type="NCBI Taxonomy" id="502181"/>
    <lineage>
        <taxon>Bacteria</taxon>
        <taxon>Bacillati</taxon>
        <taxon>Actinomycetota</taxon>
        <taxon>Actinomycetes</taxon>
        <taxon>Pseudonocardiales</taxon>
        <taxon>Pseudonocardiaceae</taxon>
    </lineage>
</organism>
<dbReference type="EMBL" id="SOCP01000024">
    <property type="protein sequence ID" value="TDV40109.1"/>
    <property type="molecule type" value="Genomic_DNA"/>
</dbReference>
<dbReference type="AlphaFoldDB" id="A0A4R7UTY9"/>
<protein>
    <submittedName>
        <fullName evidence="1">Uncharacterized protein</fullName>
    </submittedName>
</protein>
<dbReference type="Proteomes" id="UP000294927">
    <property type="component" value="Unassembled WGS sequence"/>
</dbReference>
<name>A0A4R7UTY9_9PSEU</name>
<accession>A0A4R7UTY9</accession>
<comment type="caution">
    <text evidence="1">The sequence shown here is derived from an EMBL/GenBank/DDBJ whole genome shotgun (WGS) entry which is preliminary data.</text>
</comment>
<proteinExistence type="predicted"/>
<gene>
    <name evidence="1" type="ORF">CLV71_124128</name>
</gene>
<reference evidence="1 2" key="1">
    <citation type="submission" date="2019-03" db="EMBL/GenBank/DDBJ databases">
        <title>Genomic Encyclopedia of Archaeal and Bacterial Type Strains, Phase II (KMG-II): from individual species to whole genera.</title>
        <authorList>
            <person name="Goeker M."/>
        </authorList>
    </citation>
    <scope>NUCLEOTIDE SEQUENCE [LARGE SCALE GENOMIC DNA]</scope>
    <source>
        <strain evidence="1 2">DSM 45499</strain>
    </source>
</reference>